<evidence type="ECO:0000313" key="4">
    <source>
        <dbReference type="Proteomes" id="UP000298663"/>
    </source>
</evidence>
<reference evidence="3 4" key="1">
    <citation type="journal article" date="2015" name="Genome Biol.">
        <title>Comparative genomics of Steinernema reveals deeply conserved gene regulatory networks.</title>
        <authorList>
            <person name="Dillman A.R."/>
            <person name="Macchietto M."/>
            <person name="Porter C.F."/>
            <person name="Rogers A."/>
            <person name="Williams B."/>
            <person name="Antoshechkin I."/>
            <person name="Lee M.M."/>
            <person name="Goodwin Z."/>
            <person name="Lu X."/>
            <person name="Lewis E.E."/>
            <person name="Goodrich-Blair H."/>
            <person name="Stock S.P."/>
            <person name="Adams B.J."/>
            <person name="Sternberg P.W."/>
            <person name="Mortazavi A."/>
        </authorList>
    </citation>
    <scope>NUCLEOTIDE SEQUENCE [LARGE SCALE GENOMIC DNA]</scope>
    <source>
        <strain evidence="3 4">ALL</strain>
    </source>
</reference>
<gene>
    <name evidence="3" type="ORF">L596_008694</name>
</gene>
<feature type="transmembrane region" description="Helical" evidence="2">
    <location>
        <begin position="91"/>
        <end position="115"/>
    </location>
</feature>
<dbReference type="EMBL" id="AZBU02000002">
    <property type="protein sequence ID" value="TKR94410.1"/>
    <property type="molecule type" value="Genomic_DNA"/>
</dbReference>
<comment type="caution">
    <text evidence="3">The sequence shown here is derived from an EMBL/GenBank/DDBJ whole genome shotgun (WGS) entry which is preliminary data.</text>
</comment>
<name>A0A4U5PDI1_STECR</name>
<feature type="region of interest" description="Disordered" evidence="1">
    <location>
        <begin position="27"/>
        <end position="59"/>
    </location>
</feature>
<keyword evidence="4" id="KW-1185">Reference proteome</keyword>
<accession>A0A4U5PDI1</accession>
<proteinExistence type="predicted"/>
<protein>
    <submittedName>
        <fullName evidence="3">Uncharacterized protein</fullName>
    </submittedName>
</protein>
<keyword evidence="2" id="KW-0812">Transmembrane</keyword>
<evidence type="ECO:0000256" key="1">
    <source>
        <dbReference type="SAM" id="MobiDB-lite"/>
    </source>
</evidence>
<evidence type="ECO:0000313" key="3">
    <source>
        <dbReference type="EMBL" id="TKR94410.1"/>
    </source>
</evidence>
<evidence type="ECO:0000256" key="2">
    <source>
        <dbReference type="SAM" id="Phobius"/>
    </source>
</evidence>
<reference evidence="3 4" key="2">
    <citation type="journal article" date="2019" name="G3 (Bethesda)">
        <title>Hybrid Assembly of the Genome of the Entomopathogenic Nematode Steinernema carpocapsae Identifies the X-Chromosome.</title>
        <authorList>
            <person name="Serra L."/>
            <person name="Macchietto M."/>
            <person name="Macias-Munoz A."/>
            <person name="McGill C.J."/>
            <person name="Rodriguez I.M."/>
            <person name="Rodriguez B."/>
            <person name="Murad R."/>
            <person name="Mortazavi A."/>
        </authorList>
    </citation>
    <scope>NUCLEOTIDE SEQUENCE [LARGE SCALE GENOMIC DNA]</scope>
    <source>
        <strain evidence="3 4">ALL</strain>
    </source>
</reference>
<organism evidence="3 4">
    <name type="scientific">Steinernema carpocapsae</name>
    <name type="common">Entomopathogenic nematode</name>
    <dbReference type="NCBI Taxonomy" id="34508"/>
    <lineage>
        <taxon>Eukaryota</taxon>
        <taxon>Metazoa</taxon>
        <taxon>Ecdysozoa</taxon>
        <taxon>Nematoda</taxon>
        <taxon>Chromadorea</taxon>
        <taxon>Rhabditida</taxon>
        <taxon>Tylenchina</taxon>
        <taxon>Panagrolaimomorpha</taxon>
        <taxon>Strongyloidoidea</taxon>
        <taxon>Steinernematidae</taxon>
        <taxon>Steinernema</taxon>
    </lineage>
</organism>
<sequence>MDNRSFPNGPTLLSSNETYQIYEKKARRSHENLGPISQSSPVAVHSFDTRTPPPLPHRGYNIESAEYRNQGGRPPAVTTFYPMREKRNIPIAWIVTAAVAVPIFIIVCLFAAVWLQELGLI</sequence>
<keyword evidence="2" id="KW-1133">Transmembrane helix</keyword>
<dbReference type="OrthoDB" id="5788260at2759"/>
<dbReference type="Proteomes" id="UP000298663">
    <property type="component" value="Unassembled WGS sequence"/>
</dbReference>
<keyword evidence="2" id="KW-0472">Membrane</keyword>
<dbReference type="AlphaFoldDB" id="A0A4U5PDI1"/>